<dbReference type="OMA" id="FLMWGSS"/>
<evidence type="ECO:0000259" key="1">
    <source>
        <dbReference type="Pfam" id="PF05486"/>
    </source>
</evidence>
<reference evidence="3" key="3">
    <citation type="journal article" date="2021" name="Int. J. Parasitol.">
        <title>Comparative analysis of gene expression between Babesia bovis blood stages and kinetes allowed by improved genome annotation.</title>
        <authorList>
            <person name="Ueti M.W."/>
            <person name="Johnson W.C."/>
            <person name="Kappmeyer L.S."/>
            <person name="Herndon D.R."/>
            <person name="Mousel M.R."/>
            <person name="Reif K.E."/>
            <person name="Taus N.S."/>
            <person name="Ifeonu O.O."/>
            <person name="Silva J.C."/>
            <person name="Suarez C.E."/>
            <person name="Brayton K.A."/>
        </authorList>
    </citation>
    <scope>NUCLEOTIDE SEQUENCE [LARGE SCALE GENOMIC DNA]</scope>
</reference>
<dbReference type="KEGG" id="bbo:BBOV_IV009440"/>
<dbReference type="InterPro" id="IPR039432">
    <property type="entry name" value="SRP9_dom"/>
</dbReference>
<feature type="domain" description="SRP9" evidence="1">
    <location>
        <begin position="5"/>
        <end position="65"/>
    </location>
</feature>
<comment type="caution">
    <text evidence="2">The sequence shown here is derived from an EMBL/GenBank/DDBJ whole genome shotgun (WGS) entry which is preliminary data.</text>
</comment>
<dbReference type="FunCoup" id="A7ARX9">
    <property type="interactions" value="260"/>
</dbReference>
<dbReference type="GO" id="GO:0006614">
    <property type="term" value="P:SRP-dependent cotranslational protein targeting to membrane"/>
    <property type="evidence" value="ECO:0007669"/>
    <property type="project" value="InterPro"/>
</dbReference>
<dbReference type="STRING" id="5865.A7ARX9"/>
<dbReference type="GeneID" id="5479100"/>
<dbReference type="eggNOG" id="KOG3465">
    <property type="taxonomic scope" value="Eukaryota"/>
</dbReference>
<dbReference type="InterPro" id="IPR009018">
    <property type="entry name" value="Signal_recog_particle_SRP9/14"/>
</dbReference>
<evidence type="ECO:0000313" key="3">
    <source>
        <dbReference type="Proteomes" id="UP000002173"/>
    </source>
</evidence>
<dbReference type="PANTHER" id="PTHR12834">
    <property type="entry name" value="SIGNAL RECOGNITION PARTICLE 9 KDA PROTEIN"/>
    <property type="match status" value="1"/>
</dbReference>
<dbReference type="Pfam" id="PF05486">
    <property type="entry name" value="SRP9-21"/>
    <property type="match status" value="1"/>
</dbReference>
<dbReference type="GO" id="GO:0005786">
    <property type="term" value="C:signal recognition particle, endoplasmic reticulum targeting"/>
    <property type="evidence" value="ECO:0007669"/>
    <property type="project" value="TreeGrafter"/>
</dbReference>
<reference evidence="2 3" key="1">
    <citation type="journal article" date="2007" name="PLoS Pathog.">
        <title>Genome sequence of Babesia bovis and comparative analysis of apicomplexan hemoprotozoa.</title>
        <authorList>
            <person name="Brayton K.A."/>
            <person name="Lau A.O.T."/>
            <person name="Herndon D.R."/>
            <person name="Hannick L."/>
            <person name="Kappmeyer L.S."/>
            <person name="Berens S.J."/>
            <person name="Bidwell S.L."/>
            <person name="Brown W.C."/>
            <person name="Crabtree J."/>
            <person name="Fadrosh D."/>
            <person name="Feldblum T."/>
            <person name="Forberger H.A."/>
            <person name="Haas B.J."/>
            <person name="Howell J.M."/>
            <person name="Khouri H."/>
            <person name="Koo H."/>
            <person name="Mann D.J."/>
            <person name="Norimine J."/>
            <person name="Paulsen I.T."/>
            <person name="Radune D."/>
            <person name="Ren Q."/>
            <person name="Smith R.K. Jr."/>
            <person name="Suarez C.E."/>
            <person name="White O."/>
            <person name="Wortman J.R."/>
            <person name="Knowles D.P. Jr."/>
            <person name="McElwain T.F."/>
            <person name="Nene V.M."/>
        </authorList>
    </citation>
    <scope>NUCLEOTIDE SEQUENCE [LARGE SCALE GENOMIC DNA]</scope>
    <source>
        <strain evidence="2">T2Bo</strain>
    </source>
</reference>
<dbReference type="RefSeq" id="XP_001610866.1">
    <property type="nucleotide sequence ID" value="XM_001610816.1"/>
</dbReference>
<accession>A7ARX9</accession>
<organism evidence="2 3">
    <name type="scientific">Babesia bovis</name>
    <dbReference type="NCBI Taxonomy" id="5865"/>
    <lineage>
        <taxon>Eukaryota</taxon>
        <taxon>Sar</taxon>
        <taxon>Alveolata</taxon>
        <taxon>Apicomplexa</taxon>
        <taxon>Aconoidasida</taxon>
        <taxon>Piroplasmida</taxon>
        <taxon>Babesiidae</taxon>
        <taxon>Babesia</taxon>
    </lineage>
</organism>
<dbReference type="Proteomes" id="UP000002173">
    <property type="component" value="Unassembled WGS sequence"/>
</dbReference>
<dbReference type="Gene3D" id="3.30.720.10">
    <property type="entry name" value="Signal recognition particle alu RNA binding heterodimer, srp9/1"/>
    <property type="match status" value="1"/>
</dbReference>
<sequence length="102" mass="11728">MTYYDTWNGFIQAAHTLFLAQPLKTRYSVKYVKGTESIVLKVTDDRKCCKFKLAKSGNLRQLNQLNKLFLTWSVTRDLDSLGQFNVKRAQPVTGKKLSPRKA</sequence>
<dbReference type="PANTHER" id="PTHR12834:SF12">
    <property type="entry name" value="SIGNAL RECOGNITION PARTICLE 9 KDA PROTEIN"/>
    <property type="match status" value="1"/>
</dbReference>
<keyword evidence="3" id="KW-1185">Reference proteome</keyword>
<protein>
    <submittedName>
        <fullName evidence="2">Signal recognition particle SRP9 subunit, putative</fullName>
    </submittedName>
</protein>
<dbReference type="SUPFAM" id="SSF54762">
    <property type="entry name" value="Signal recognition particle alu RNA binding heterodimer, SRP9/14"/>
    <property type="match status" value="1"/>
</dbReference>
<gene>
    <name evidence="2" type="ORF">BBOV_IV009440</name>
</gene>
<dbReference type="VEuPathDB" id="PiroplasmaDB:BBOV_IV009440"/>
<name>A7ARX9_BABBO</name>
<dbReference type="InterPro" id="IPR039914">
    <property type="entry name" value="SRP9-like"/>
</dbReference>
<dbReference type="EMBL" id="AAXT01000002">
    <property type="protein sequence ID" value="EDO07298.1"/>
    <property type="molecule type" value="Genomic_DNA"/>
</dbReference>
<evidence type="ECO:0000313" key="2">
    <source>
        <dbReference type="EMBL" id="EDO07298.1"/>
    </source>
</evidence>
<dbReference type="AlphaFoldDB" id="A7ARX9"/>
<proteinExistence type="predicted"/>
<dbReference type="GO" id="GO:0008312">
    <property type="term" value="F:7S RNA binding"/>
    <property type="evidence" value="ECO:0007669"/>
    <property type="project" value="InterPro"/>
</dbReference>
<reference evidence="3" key="2">
    <citation type="journal article" date="2020" name="Data Brief">
        <title>Transcriptome dataset of Babesia bovis life stages within vertebrate and invertebrate hosts.</title>
        <authorList>
            <person name="Ueti M.W."/>
            <person name="Johnson W.C."/>
            <person name="Kappmeyer L.S."/>
            <person name="Herndon D.R."/>
            <person name="Mousel M.R."/>
            <person name="Reif K.E."/>
            <person name="Taus N.S."/>
            <person name="Ifeonu O.O."/>
            <person name="Silva J.C."/>
            <person name="Suarez C.E."/>
            <person name="Brayton K.A."/>
        </authorList>
    </citation>
    <scope>NUCLEOTIDE SEQUENCE [LARGE SCALE GENOMIC DNA]</scope>
</reference>
<dbReference type="InParanoid" id="A7ARX9"/>